<feature type="domain" description="Cadherin" evidence="8">
    <location>
        <begin position="166"/>
        <end position="255"/>
    </location>
</feature>
<name>A0ABY1QMT7_9BURK</name>
<keyword evidence="6" id="KW-1133">Transmembrane helix</keyword>
<evidence type="ECO:0000313" key="9">
    <source>
        <dbReference type="EMBL" id="SMP75778.1"/>
    </source>
</evidence>
<gene>
    <name evidence="9" type="ORF">SAMN06295970_12363</name>
</gene>
<evidence type="ECO:0000256" key="7">
    <source>
        <dbReference type="ARBA" id="ARBA00023136"/>
    </source>
</evidence>
<comment type="caution">
    <text evidence="9">The sequence shown here is derived from an EMBL/GenBank/DDBJ whole genome shotgun (WGS) entry which is preliminary data.</text>
</comment>
<dbReference type="InterPro" id="IPR001343">
    <property type="entry name" value="Hemolysn_Ca-bd"/>
</dbReference>
<keyword evidence="10" id="KW-1185">Reference proteome</keyword>
<dbReference type="Proteomes" id="UP001158049">
    <property type="component" value="Unassembled WGS sequence"/>
</dbReference>
<dbReference type="CDD" id="cd11304">
    <property type="entry name" value="Cadherin_repeat"/>
    <property type="match status" value="5"/>
</dbReference>
<dbReference type="PROSITE" id="PS00330">
    <property type="entry name" value="HEMOLYSIN_CALCIUM"/>
    <property type="match status" value="3"/>
</dbReference>
<evidence type="ECO:0000256" key="1">
    <source>
        <dbReference type="ARBA" id="ARBA00004370"/>
    </source>
</evidence>
<dbReference type="RefSeq" id="WP_283444682.1">
    <property type="nucleotide sequence ID" value="NZ_FXUL01000023.1"/>
</dbReference>
<evidence type="ECO:0000256" key="2">
    <source>
        <dbReference type="ARBA" id="ARBA00022692"/>
    </source>
</evidence>
<dbReference type="Pfam" id="PF00353">
    <property type="entry name" value="HemolysinCabind"/>
    <property type="match status" value="6"/>
</dbReference>
<feature type="domain" description="Cadherin" evidence="8">
    <location>
        <begin position="727"/>
        <end position="809"/>
    </location>
</feature>
<dbReference type="Pfam" id="PF00028">
    <property type="entry name" value="Cadherin"/>
    <property type="match status" value="3"/>
</dbReference>
<protein>
    <submittedName>
        <fullName evidence="9">Hemolysin-type calcium-binding repeat-containing protein</fullName>
    </submittedName>
</protein>
<keyword evidence="3" id="KW-0677">Repeat</keyword>
<keyword evidence="4" id="KW-0106">Calcium</keyword>
<dbReference type="SUPFAM" id="SSF49313">
    <property type="entry name" value="Cadherin-like"/>
    <property type="match status" value="4"/>
</dbReference>
<dbReference type="NCBIfam" id="TIGR03661">
    <property type="entry name" value="T1SS_VCA0849"/>
    <property type="match status" value="2"/>
</dbReference>
<evidence type="ECO:0000256" key="3">
    <source>
        <dbReference type="ARBA" id="ARBA00022737"/>
    </source>
</evidence>
<accession>A0ABY1QMT7</accession>
<keyword evidence="7" id="KW-0472">Membrane</keyword>
<organism evidence="9 10">
    <name type="scientific">Noviherbaspirillum suwonense</name>
    <dbReference type="NCBI Taxonomy" id="1224511"/>
    <lineage>
        <taxon>Bacteria</taxon>
        <taxon>Pseudomonadati</taxon>
        <taxon>Pseudomonadota</taxon>
        <taxon>Betaproteobacteria</taxon>
        <taxon>Burkholderiales</taxon>
        <taxon>Oxalobacteraceae</taxon>
        <taxon>Noviherbaspirillum</taxon>
    </lineage>
</organism>
<dbReference type="PANTHER" id="PTHR24025:SF23">
    <property type="entry name" value="NEURAL-CADHERIN"/>
    <property type="match status" value="1"/>
</dbReference>
<dbReference type="PROSITE" id="PS50268">
    <property type="entry name" value="CADHERIN_2"/>
    <property type="match status" value="5"/>
</dbReference>
<evidence type="ECO:0000256" key="4">
    <source>
        <dbReference type="ARBA" id="ARBA00022837"/>
    </source>
</evidence>
<dbReference type="InterPro" id="IPR050971">
    <property type="entry name" value="Cadherin-domain_protein"/>
</dbReference>
<evidence type="ECO:0000256" key="5">
    <source>
        <dbReference type="ARBA" id="ARBA00022889"/>
    </source>
</evidence>
<proteinExistence type="predicted"/>
<dbReference type="InterPro" id="IPR011049">
    <property type="entry name" value="Serralysin-like_metalloprot_C"/>
</dbReference>
<reference evidence="9 10" key="1">
    <citation type="submission" date="2017-05" db="EMBL/GenBank/DDBJ databases">
        <authorList>
            <person name="Varghese N."/>
            <person name="Submissions S."/>
        </authorList>
    </citation>
    <scope>NUCLEOTIDE SEQUENCE [LARGE SCALE GENOMIC DNA]</scope>
    <source>
        <strain evidence="9 10">DSM 26001</strain>
    </source>
</reference>
<feature type="domain" description="Cadherin" evidence="8">
    <location>
        <begin position="255"/>
        <end position="360"/>
    </location>
</feature>
<dbReference type="InterPro" id="IPR018511">
    <property type="entry name" value="Hemolysin-typ_Ca-bd_CS"/>
</dbReference>
<keyword evidence="5" id="KW-0130">Cell adhesion</keyword>
<dbReference type="Gene3D" id="2.150.10.10">
    <property type="entry name" value="Serralysin-like metalloprotease, C-terminal"/>
    <property type="match status" value="2"/>
</dbReference>
<sequence>MATVNGTSFADNLVGTSGADTMNGRAGNDVIRGGGGRDTITLGSGRDTAVYTATTDSPFGANGDVITDFAKGDDRIDLTALLGATDLTWGGLTATANGVWYSRSGTTVSILVDTNGLPGTPEMRIDLLNISTTTVLAASDFTGVVVRTNAAPIFTSQANWTMPENGTAIGTVAATDADSPALTYSVVAGVDASRVSINPTTGVLSFVIAPNFEVPADVGANNVYNFTVQASDGALNTTQAVTVTVSNVNEAAPVFASPATFSVPENGTAVGTVAATDSDNQALTYSLVAGGDASAFTINAATGALAFASAPNFEVPTDAGANNVYNLTVQASDGTLNTTQAVAVTVTDVNETPTGAAPVFTSPAAFSIAENSTAVGAVVATDADSPTVTYSLVAGGDAGAFTVNAATGALSFAAAPNFEAPTDAGANNVYNLTVQASDGTLNTTQAVAVTVTDVLNETLTGNAADNTLAGAAGNDTFTGNGGADTLTGNGGGDTFVVASAQDSPANTNWQTPPDGSVTRVWDVITDFTLGSDKIDLSALLGATDLAWAGTTPTGNAVWYVNSGTQAFIYADIDNNPPPDVMIALQNAGSMALTASDFIGVVGGFTGGIGAAPVFTSPATFSAPENGAAAGTVAATDADSPTLTYSLAGGADAARFGINSATGALSFVAAPNFEAPADVGANNVYNVTVQASDGTLNTTQAIAVTVTNVNDVAPAFTSPATFTLPENGTAVGTVAATDADSPSVTYSLVAGGDAAAFTINAATGALAFAAAPNFEAPTDAGANNVYNLTVQTSDGTLNTTQAVAVTVTDVVTEAIAGTAGNDTLAGTVGDDLIDIGAGGNDTVAAGSGTDTILAGAAFNAADRIDGGTEVDDTIEPDVLVLDGNYAAGVSFAAATLVNVEEILLTAGNSYSLTTSDGTVVASSISIDGSALLAGNTLTVNAAAETEAGASYTMTGGAGNDILTGGAGPDYFDISFGGNDAVSGGAGRDTIYAGSALTAADQVNGGAGVDLLYLNGDYGAGLALGAATLTGIEGIAVQAGSNYSLTMNNAMLTGIQTASVDGFALGSGNTLAVNAAAETDSGVVYTLSGGAGNDSLTGGAGNDLLNGNAGNDILVGGAGNDILTGGAGNDALTGGLGNDVFDFNAIADRGTAGDTIADFSRSGANGTDVLNLHDLLLTFTGFNGSNAFSGGYLQFDMSSGTSTTVRVDSNGGANGYVALATLTGTLLQQADTANYVL</sequence>
<dbReference type="Gene3D" id="2.60.40.60">
    <property type="entry name" value="Cadherins"/>
    <property type="match status" value="5"/>
</dbReference>
<evidence type="ECO:0000256" key="6">
    <source>
        <dbReference type="ARBA" id="ARBA00022989"/>
    </source>
</evidence>
<evidence type="ECO:0000313" key="10">
    <source>
        <dbReference type="Proteomes" id="UP001158049"/>
    </source>
</evidence>
<dbReference type="InterPro" id="IPR019960">
    <property type="entry name" value="T1SS_VCA0849"/>
</dbReference>
<comment type="subcellular location">
    <subcellularLocation>
        <location evidence="1">Membrane</location>
    </subcellularLocation>
</comment>
<dbReference type="PANTHER" id="PTHR24025">
    <property type="entry name" value="DESMOGLEIN FAMILY MEMBER"/>
    <property type="match status" value="1"/>
</dbReference>
<dbReference type="SMART" id="SM00112">
    <property type="entry name" value="CA"/>
    <property type="match status" value="5"/>
</dbReference>
<feature type="domain" description="Cadherin" evidence="8">
    <location>
        <begin position="360"/>
        <end position="477"/>
    </location>
</feature>
<dbReference type="InterPro" id="IPR002126">
    <property type="entry name" value="Cadherin-like_dom"/>
</dbReference>
<dbReference type="PRINTS" id="PR00313">
    <property type="entry name" value="CABNDNGRPT"/>
</dbReference>
<feature type="domain" description="Cadherin" evidence="8">
    <location>
        <begin position="614"/>
        <end position="715"/>
    </location>
</feature>
<dbReference type="Gene3D" id="2.160.20.160">
    <property type="match status" value="1"/>
</dbReference>
<dbReference type="SUPFAM" id="SSF51120">
    <property type="entry name" value="beta-Roll"/>
    <property type="match status" value="5"/>
</dbReference>
<evidence type="ECO:0000259" key="8">
    <source>
        <dbReference type="PROSITE" id="PS50268"/>
    </source>
</evidence>
<dbReference type="EMBL" id="FXUL01000023">
    <property type="protein sequence ID" value="SMP75778.1"/>
    <property type="molecule type" value="Genomic_DNA"/>
</dbReference>
<dbReference type="InterPro" id="IPR015919">
    <property type="entry name" value="Cadherin-like_sf"/>
</dbReference>
<keyword evidence="2" id="KW-0812">Transmembrane</keyword>